<dbReference type="PANTHER" id="PTHR43581">
    <property type="entry name" value="ATP/GTP PHOSPHATASE"/>
    <property type="match status" value="1"/>
</dbReference>
<gene>
    <name evidence="2" type="ORF">J2I48_06645</name>
</gene>
<proteinExistence type="predicted"/>
<dbReference type="InterPro" id="IPR027417">
    <property type="entry name" value="P-loop_NTPase"/>
</dbReference>
<keyword evidence="3" id="KW-1185">Reference proteome</keyword>
<dbReference type="AlphaFoldDB" id="A0A939G253"/>
<dbReference type="InterPro" id="IPR003593">
    <property type="entry name" value="AAA+_ATPase"/>
</dbReference>
<dbReference type="PANTHER" id="PTHR43581:SF2">
    <property type="entry name" value="EXCINUCLEASE ATPASE SUBUNIT"/>
    <property type="match status" value="1"/>
</dbReference>
<name>A0A939G253_9BACT</name>
<dbReference type="SUPFAM" id="SSF52540">
    <property type="entry name" value="P-loop containing nucleoside triphosphate hydrolases"/>
    <property type="match status" value="1"/>
</dbReference>
<organism evidence="2 3">
    <name type="scientific">Fibrella aquatilis</name>
    <dbReference type="NCBI Taxonomy" id="2817059"/>
    <lineage>
        <taxon>Bacteria</taxon>
        <taxon>Pseudomonadati</taxon>
        <taxon>Bacteroidota</taxon>
        <taxon>Cytophagia</taxon>
        <taxon>Cytophagales</taxon>
        <taxon>Spirosomataceae</taxon>
        <taxon>Fibrella</taxon>
    </lineage>
</organism>
<dbReference type="InterPro" id="IPR041685">
    <property type="entry name" value="AAA_GajA/Old/RecF-like"/>
</dbReference>
<feature type="domain" description="AAA+ ATPase" evidence="1">
    <location>
        <begin position="36"/>
        <end position="379"/>
    </location>
</feature>
<evidence type="ECO:0000313" key="2">
    <source>
        <dbReference type="EMBL" id="MBO0930664.1"/>
    </source>
</evidence>
<reference evidence="2 3" key="1">
    <citation type="submission" date="2021-03" db="EMBL/GenBank/DDBJ databases">
        <title>Fibrella sp. HMF5036 genome sequencing and assembly.</title>
        <authorList>
            <person name="Kang H."/>
            <person name="Kim H."/>
            <person name="Bae S."/>
            <person name="Joh K."/>
        </authorList>
    </citation>
    <scope>NUCLEOTIDE SEQUENCE [LARGE SCALE GENOMIC DNA]</scope>
    <source>
        <strain evidence="2 3">HMF5036</strain>
    </source>
</reference>
<accession>A0A939G253</accession>
<evidence type="ECO:0000259" key="1">
    <source>
        <dbReference type="SMART" id="SM00382"/>
    </source>
</evidence>
<dbReference type="InterPro" id="IPR051396">
    <property type="entry name" value="Bact_Antivir_Def_Nuclease"/>
</dbReference>
<dbReference type="Pfam" id="PF13175">
    <property type="entry name" value="AAA_15"/>
    <property type="match status" value="1"/>
</dbReference>
<dbReference type="Gene3D" id="3.40.50.300">
    <property type="entry name" value="P-loop containing nucleotide triphosphate hydrolases"/>
    <property type="match status" value="1"/>
</dbReference>
<comment type="caution">
    <text evidence="2">The sequence shown here is derived from an EMBL/GenBank/DDBJ whole genome shotgun (WGS) entry which is preliminary data.</text>
</comment>
<dbReference type="SMART" id="SM00382">
    <property type="entry name" value="AAA"/>
    <property type="match status" value="1"/>
</dbReference>
<dbReference type="RefSeq" id="WP_207334629.1">
    <property type="nucleotide sequence ID" value="NZ_JAFMYU010000004.1"/>
</dbReference>
<dbReference type="Proteomes" id="UP000664795">
    <property type="component" value="Unassembled WGS sequence"/>
</dbReference>
<protein>
    <submittedName>
        <fullName evidence="2">AAA family ATPase</fullName>
    </submittedName>
</protein>
<sequence length="451" mass="51470">MKITGIEIGEYRQFKNIKFDFTYPADFHDKSKAGKALEKVCFIGQSGTGKTTLLNAIEDHISVLNQALKRNTSDHIPYEELSNYSYISSSFQFQFALNQKNTIIPPHKGLGRFDPEYIEKSILNSLDKKSIDSLLETNKLCICLRESIAREADAFLADQSEAPQFFSDFVKTTTQIEREKEALKKRLRDAGDRKVISLGDMNSLSIWQYLLEDISDFDEVSLVLFNELIKNIEDPSAVAQTAQIQERIRSKENPRNKLYDNCLKSVLDNFFLEIDPNYAKVPIALQTKQGVKINGGSLSTGTRQLLATSIPIYKFDTTDTIILFDEPERSLFPDIQRQLIKHYTSLAPKAQFFFATHSPIIAASFEPEERFILHFDEEGNVKCRKGVAPIGDDPNDILSEDFGLNELMLDEGLEAYAQYRNLFVKIKNEQDQNRKNKLIAEQAHLGNKYNF</sequence>
<evidence type="ECO:0000313" key="3">
    <source>
        <dbReference type="Proteomes" id="UP000664795"/>
    </source>
</evidence>
<dbReference type="EMBL" id="JAFMYU010000004">
    <property type="protein sequence ID" value="MBO0930664.1"/>
    <property type="molecule type" value="Genomic_DNA"/>
</dbReference>